<proteinExistence type="inferred from homology"/>
<dbReference type="InterPro" id="IPR039795">
    <property type="entry name" value="LTN1/Rkr1"/>
</dbReference>
<evidence type="ECO:0000256" key="12">
    <source>
        <dbReference type="ARBA" id="ARBA00022786"/>
    </source>
</evidence>
<evidence type="ECO:0000256" key="17">
    <source>
        <dbReference type="SAM" id="MobiDB-lite"/>
    </source>
</evidence>
<comment type="subunit">
    <text evidence="16">Component of the ribosome quality control complex (RQC).</text>
</comment>
<sequence>MGKGKNASTQKTRTKGNVKPSNSDRSSDFLQRNVFPDGNLSGINLILGDVTTQCPTEPNSPNVGLSSLLPHDQDPIAATLDSDFLSSLRRLEKRNCATKQKALDNLIFLLRQKNGDGEYFKSVDVITASVLPYWPRLYNTLSYDDDRRVRELTQIVMHALAKRIGRKLGSCLKEVVVPWTYATVDAHENIAKAAKIGLDDTFPGFRRGELYRSYSKHLLDECERRIAYLSTELPSKLNSKKAGHGNDVLPPEALRHLNNATQFIAWITSLLPELCQLPTESSQMARFRDVLKRIWPAVVPIVETAKYPPLSAAYSRLLSVLCTTMREWLASEEELLRFTISTCVNEIDTFPERLASANTCLVVFGEKVWQILNWREVVETKLVPMIRQIHTKSQRQALYSNLLPLVSHLPLDLTDTSAVDLMIRLVDTSRQDLLCSLNLPCDTNLRKTDVFPVLSDQGSSVDCLAGLLELSRYLLDLAAQCSNKTLLDFLLERIFFDLMTFAFSYADNISDTTARRWMYREQFFTCLFGQVCTTLAHLARESLSNLRTVFFQLKSGITDLIKSNSQDLSFQIDPVLNFLDQLFASGTDSSGHLEAWCQNWLRDIISFIKPESPNCQNCAYRWLLTFSLIGQIDSTVVVDDALNLLITSVVPSFDGAVLKWTSSMSNGLTKCSLKPISSDSWESVSSRTRRNFIVGPFKELIQVASPQNLFPALSSLVNLLTAHFTDSLSILSEFANVVLSSPCAYEEAQSNMLQSICLELAKISVPSDDVYDFVASLIDYLVVNDKLGIFGASDIIKEYVKLTLDIIWFAKQYNRVQSTVGEELVTYLKTLETSDARLLTNQVWNNVLSKLGSCGCPENYSLLLAFLYKLPIEIEACYLNWLNFLSQTVESLVDQVETIGQHLPLFIQPEGFPTHLLSQISRLIVAIQVGFKLNLHTTSTVGSSEHKQLASVLLTIQFWLSMGTLEPFTLVDLSPSAVFLPTNVEEAPSVGSLLSFINGVCSEVVDAAYGLESLPLNNYALRASLAKRLVDVHPLQWPIAIRQAASCYPSSNWLEEQLTGSCSEDFLRLCEVYLPAGVLRRCLPRSEVVAHILSLASKEFLDENREGLARLAELIASLSSVAFVGGSYAFSLAPLTLDGPLRDALVDIENYEEPELLRAVVASTKALQVLVLLRQPVGPPDESSRRGLALMSLRCGQLKPRLTRDQWDSLLCLTASWLTQAGASTDHSTPFSLHAFQLVAAIGALFVSSLCSSKTVTAALFRRDMAKASSVDQLMDMNREEWDETDFDFVEVYDSEDDGSVPPIDFEALDQAAALVEDDILDADNEELTFEDPIACRRLPPPASIQKDWHEFFAGNIYGCLIPLAANTCLCGDKNYVSKDTPSSLASLCAAVSTCSVNNLITCLEQQPDIVVTYLLESPTRGCKPPQVTNSVFFSECLLAPHVRNVIDLCVRFLNSSPYQAGQLLGHILLTRLVSSRSLEPVRRMSDVLIPHLPISWVSVLTEPLSEDFENILLDSDMVVSQWGRGLFSVSQLLGEDAMRGHQRLLSYLLAWDVIVSLLSSASQQSRASLQAALLTDANWIHHLCRLLLILGLLMPTQGEIKSLLNVASRLEPDPRLLLTSSARAKICSGLSSLQSAKSVFAPPDRLVQLPGHRLPHDLSCLAVRLLRRLLAESPALMRSLYAELQRGVVGERITPGQARQLAGHLERLVRRHFSVDLISSEVESVERKASEFKRRLGAAPYLDAGLPSVGSIDVRGRPLSREIITTYHFSSDQSLEMVITLPENFPLSPVNVEAGHKTGAPTSNWRAWIVHLSVFINNQNGSILDGIGLWLRNLKKKFDGIEDCAICYSVIHDRNFSFPRMQCRVCKKRFHNECMYRYFQTSRNPTCPLCRSVFYATN</sequence>
<feature type="compositionally biased region" description="Polar residues" evidence="17">
    <location>
        <begin position="19"/>
        <end position="30"/>
    </location>
</feature>
<comment type="function">
    <text evidence="16">E3 ubiquitin-protein ligase. Component of the ribosome quality control complex (RQC), a ribosome-associated complex that mediates ubiquitination and extraction of incompletely synthesized nascent chains for proteasomal degradation.</text>
</comment>
<dbReference type="InterPro" id="IPR054478">
    <property type="entry name" value="LTN1_UBC"/>
</dbReference>
<reference evidence="21" key="2">
    <citation type="submission" date="2019-11" db="UniProtKB">
        <authorList>
            <consortium name="WormBaseParasite"/>
        </authorList>
    </citation>
    <scope>IDENTIFICATION</scope>
</reference>
<dbReference type="GO" id="GO:0005829">
    <property type="term" value="C:cytosol"/>
    <property type="evidence" value="ECO:0007669"/>
    <property type="project" value="UniProtKB-SubCell"/>
</dbReference>
<keyword evidence="11 15" id="KW-0863">Zinc-finger</keyword>
<keyword evidence="20" id="KW-1185">Reference proteome</keyword>
<dbReference type="OrthoDB" id="6108at2759"/>
<dbReference type="GO" id="GO:0061630">
    <property type="term" value="F:ubiquitin protein ligase activity"/>
    <property type="evidence" value="ECO:0007669"/>
    <property type="project" value="UniProtKB-UniRule"/>
</dbReference>
<comment type="pathway">
    <text evidence="3 16">Protein modification; protein ubiquitination.</text>
</comment>
<dbReference type="GO" id="GO:1990116">
    <property type="term" value="P:ribosome-associated ubiquitin-dependent protein catabolic process"/>
    <property type="evidence" value="ECO:0007669"/>
    <property type="project" value="UniProtKB-UniRule"/>
</dbReference>
<dbReference type="GO" id="GO:1990112">
    <property type="term" value="C:RQC complex"/>
    <property type="evidence" value="ECO:0007669"/>
    <property type="project" value="UniProtKB-UniRule"/>
</dbReference>
<comment type="catalytic activity">
    <reaction evidence="1 16">
        <text>S-ubiquitinyl-[E2 ubiquitin-conjugating enzyme]-L-cysteine + [acceptor protein]-L-lysine = [E2 ubiquitin-conjugating enzyme]-L-cysteine + N(6)-ubiquitinyl-[acceptor protein]-L-lysine.</text>
        <dbReference type="EC" id="2.3.2.27"/>
    </reaction>
</comment>
<accession>A0A0R3UGP1</accession>
<reference evidence="19 20" key="1">
    <citation type="submission" date="2018-10" db="EMBL/GenBank/DDBJ databases">
        <authorList>
            <consortium name="Pathogen Informatics"/>
        </authorList>
    </citation>
    <scope>NUCLEOTIDE SEQUENCE [LARGE SCALE GENOMIC DNA]</scope>
</reference>
<dbReference type="InterPro" id="IPR054476">
    <property type="entry name" value="Ltn1_N"/>
</dbReference>
<dbReference type="PROSITE" id="PS50089">
    <property type="entry name" value="ZF_RING_2"/>
    <property type="match status" value="1"/>
</dbReference>
<evidence type="ECO:0000256" key="4">
    <source>
        <dbReference type="ARBA" id="ARBA00007997"/>
    </source>
</evidence>
<keyword evidence="12 16" id="KW-0833">Ubl conjugation pathway</keyword>
<dbReference type="Proteomes" id="UP000267029">
    <property type="component" value="Unassembled WGS sequence"/>
</dbReference>
<evidence type="ECO:0000256" key="16">
    <source>
        <dbReference type="RuleBase" id="RU367090"/>
    </source>
</evidence>
<dbReference type="CDD" id="cd16491">
    <property type="entry name" value="RING-CH-C4HC3_LTN1"/>
    <property type="match status" value="1"/>
</dbReference>
<name>A0A0R3UGP1_MESCO</name>
<evidence type="ECO:0000256" key="14">
    <source>
        <dbReference type="ARBA" id="ARBA00032366"/>
    </source>
</evidence>
<dbReference type="PANTHER" id="PTHR12389">
    <property type="entry name" value="ZINC FINGER PROTEIN 294"/>
    <property type="match status" value="1"/>
</dbReference>
<dbReference type="GO" id="GO:0016567">
    <property type="term" value="P:protein ubiquitination"/>
    <property type="evidence" value="ECO:0007669"/>
    <property type="project" value="UniProtKB-UniPathway"/>
</dbReference>
<evidence type="ECO:0000256" key="15">
    <source>
        <dbReference type="PROSITE-ProRule" id="PRU00175"/>
    </source>
</evidence>
<dbReference type="InterPro" id="IPR013083">
    <property type="entry name" value="Znf_RING/FYVE/PHD"/>
</dbReference>
<dbReference type="InterPro" id="IPR001841">
    <property type="entry name" value="Znf_RING"/>
</dbReference>
<evidence type="ECO:0000313" key="21">
    <source>
        <dbReference type="WBParaSite" id="MCU_001981-RA"/>
    </source>
</evidence>
<keyword evidence="13 16" id="KW-0862">Zinc</keyword>
<keyword evidence="10" id="KW-0677">Repeat</keyword>
<dbReference type="GO" id="GO:0072344">
    <property type="term" value="P:rescue of stalled ribosome"/>
    <property type="evidence" value="ECO:0007669"/>
    <property type="project" value="UniProtKB-UniRule"/>
</dbReference>
<dbReference type="SUPFAM" id="SSF57850">
    <property type="entry name" value="RING/U-box"/>
    <property type="match status" value="1"/>
</dbReference>
<organism evidence="21">
    <name type="scientific">Mesocestoides corti</name>
    <name type="common">Flatworm</name>
    <dbReference type="NCBI Taxonomy" id="53468"/>
    <lineage>
        <taxon>Eukaryota</taxon>
        <taxon>Metazoa</taxon>
        <taxon>Spiralia</taxon>
        <taxon>Lophotrochozoa</taxon>
        <taxon>Platyhelminthes</taxon>
        <taxon>Cestoda</taxon>
        <taxon>Eucestoda</taxon>
        <taxon>Cyclophyllidea</taxon>
        <taxon>Mesocestoididae</taxon>
        <taxon>Mesocestoides</taxon>
    </lineage>
</organism>
<evidence type="ECO:0000256" key="7">
    <source>
        <dbReference type="ARBA" id="ARBA00022490"/>
    </source>
</evidence>
<evidence type="ECO:0000313" key="19">
    <source>
        <dbReference type="EMBL" id="VDD80414.1"/>
    </source>
</evidence>
<evidence type="ECO:0000256" key="9">
    <source>
        <dbReference type="ARBA" id="ARBA00022723"/>
    </source>
</evidence>
<feature type="domain" description="RING-type" evidence="18">
    <location>
        <begin position="1845"/>
        <end position="1892"/>
    </location>
</feature>
<evidence type="ECO:0000256" key="5">
    <source>
        <dbReference type="ARBA" id="ARBA00012483"/>
    </source>
</evidence>
<dbReference type="Gene3D" id="3.30.40.10">
    <property type="entry name" value="Zinc/RING finger domain, C3HC4 (zinc finger)"/>
    <property type="match status" value="1"/>
</dbReference>
<dbReference type="PANTHER" id="PTHR12389:SF0">
    <property type="entry name" value="E3 UBIQUITIN-PROTEIN LIGASE LISTERIN"/>
    <property type="match status" value="1"/>
</dbReference>
<keyword evidence="9 16" id="KW-0479">Metal-binding</keyword>
<evidence type="ECO:0000256" key="8">
    <source>
        <dbReference type="ARBA" id="ARBA00022679"/>
    </source>
</evidence>
<dbReference type="Pfam" id="PF22958">
    <property type="entry name" value="Ltn1_1st"/>
    <property type="match status" value="1"/>
</dbReference>
<evidence type="ECO:0000259" key="18">
    <source>
        <dbReference type="PROSITE" id="PS50089"/>
    </source>
</evidence>
<dbReference type="Pfam" id="PF23009">
    <property type="entry name" value="UBC_like"/>
    <property type="match status" value="1"/>
</dbReference>
<dbReference type="WBParaSite" id="MCU_001981-RA">
    <property type="protein sequence ID" value="MCU_001981-RA"/>
    <property type="gene ID" value="MCU_001981"/>
</dbReference>
<gene>
    <name evidence="19" type="ORF">MCOS_LOCUS6417</name>
</gene>
<evidence type="ECO:0000256" key="6">
    <source>
        <dbReference type="ARBA" id="ARBA00017157"/>
    </source>
</evidence>
<evidence type="ECO:0000256" key="2">
    <source>
        <dbReference type="ARBA" id="ARBA00004514"/>
    </source>
</evidence>
<evidence type="ECO:0000256" key="13">
    <source>
        <dbReference type="ARBA" id="ARBA00022833"/>
    </source>
</evidence>
<dbReference type="UniPathway" id="UPA00143"/>
<evidence type="ECO:0000256" key="1">
    <source>
        <dbReference type="ARBA" id="ARBA00000900"/>
    </source>
</evidence>
<comment type="subcellular location">
    <subcellularLocation>
        <location evidence="2">Cytoplasm</location>
        <location evidence="2">Cytosol</location>
    </subcellularLocation>
</comment>
<dbReference type="FunFam" id="3.30.40.10:FF:000038">
    <property type="entry name" value="E3 ubiquitin-protein ligase listerin"/>
    <property type="match status" value="1"/>
</dbReference>
<keyword evidence="8 16" id="KW-0808">Transferase</keyword>
<protein>
    <recommendedName>
        <fullName evidence="6 16">E3 ubiquitin-protein ligase listerin</fullName>
        <ecNumber evidence="5 16">2.3.2.27</ecNumber>
    </recommendedName>
    <alternativeName>
        <fullName evidence="14 16">RING-type E3 ubiquitin transferase listerin</fullName>
    </alternativeName>
</protein>
<dbReference type="EC" id="2.3.2.27" evidence="5 16"/>
<evidence type="ECO:0000256" key="10">
    <source>
        <dbReference type="ARBA" id="ARBA00022737"/>
    </source>
</evidence>
<dbReference type="InterPro" id="IPR039804">
    <property type="entry name" value="RING-CH-C4HC3_LTN1"/>
</dbReference>
<comment type="similarity">
    <text evidence="4 16">Belongs to the LTN1 family.</text>
</comment>
<evidence type="ECO:0000313" key="20">
    <source>
        <dbReference type="Proteomes" id="UP000267029"/>
    </source>
</evidence>
<dbReference type="STRING" id="53468.A0A0R3UGP1"/>
<keyword evidence="7" id="KW-0963">Cytoplasm</keyword>
<dbReference type="GO" id="GO:0043023">
    <property type="term" value="F:ribosomal large subunit binding"/>
    <property type="evidence" value="ECO:0007669"/>
    <property type="project" value="TreeGrafter"/>
</dbReference>
<dbReference type="GO" id="GO:0008270">
    <property type="term" value="F:zinc ion binding"/>
    <property type="evidence" value="ECO:0007669"/>
    <property type="project" value="UniProtKB-KW"/>
</dbReference>
<feature type="region of interest" description="Disordered" evidence="17">
    <location>
        <begin position="1"/>
        <end position="30"/>
    </location>
</feature>
<dbReference type="EMBL" id="UXSR01005260">
    <property type="protein sequence ID" value="VDD80414.1"/>
    <property type="molecule type" value="Genomic_DNA"/>
</dbReference>
<feature type="compositionally biased region" description="Polar residues" evidence="17">
    <location>
        <begin position="1"/>
        <end position="11"/>
    </location>
</feature>
<evidence type="ECO:0000256" key="3">
    <source>
        <dbReference type="ARBA" id="ARBA00004906"/>
    </source>
</evidence>
<evidence type="ECO:0000256" key="11">
    <source>
        <dbReference type="ARBA" id="ARBA00022771"/>
    </source>
</evidence>